<protein>
    <submittedName>
        <fullName evidence="1">SRPBCC family protein</fullName>
    </submittedName>
</protein>
<sequence>MARFELYRTVHRTPAECWDRLTDWPRHGERVPLTRVFVSKGSGREVGDVVTARTSVGPLGFDDPMEILLFQAPEPGRPGLGRLVKHGSVVRGWAELSIVASETDAAKTVVGWREEIAVLGIPRLADPLLARAGRVVFGRVVERLVR</sequence>
<dbReference type="Proteomes" id="UP001592582">
    <property type="component" value="Unassembled WGS sequence"/>
</dbReference>
<dbReference type="EMBL" id="JBHEZX010000002">
    <property type="protein sequence ID" value="MFC1408417.1"/>
    <property type="molecule type" value="Genomic_DNA"/>
</dbReference>
<organism evidence="1 2">
    <name type="scientific">Streptacidiphilus alkalitolerans</name>
    <dbReference type="NCBI Taxonomy" id="3342712"/>
    <lineage>
        <taxon>Bacteria</taxon>
        <taxon>Bacillati</taxon>
        <taxon>Actinomycetota</taxon>
        <taxon>Actinomycetes</taxon>
        <taxon>Kitasatosporales</taxon>
        <taxon>Streptomycetaceae</taxon>
        <taxon>Streptacidiphilus</taxon>
    </lineage>
</organism>
<gene>
    <name evidence="1" type="ORF">ACEZDG_03880</name>
</gene>
<evidence type="ECO:0000313" key="2">
    <source>
        <dbReference type="Proteomes" id="UP001592582"/>
    </source>
</evidence>
<dbReference type="Gene3D" id="3.30.530.20">
    <property type="match status" value="1"/>
</dbReference>
<name>A0ABV6V3W9_9ACTN</name>
<keyword evidence="2" id="KW-1185">Reference proteome</keyword>
<proteinExistence type="predicted"/>
<dbReference type="InterPro" id="IPR023393">
    <property type="entry name" value="START-like_dom_sf"/>
</dbReference>
<comment type="caution">
    <text evidence="1">The sequence shown here is derived from an EMBL/GenBank/DDBJ whole genome shotgun (WGS) entry which is preliminary data.</text>
</comment>
<accession>A0ABV6V3W9</accession>
<evidence type="ECO:0000313" key="1">
    <source>
        <dbReference type="EMBL" id="MFC1408417.1"/>
    </source>
</evidence>
<reference evidence="1 2" key="1">
    <citation type="submission" date="2024-09" db="EMBL/GenBank/DDBJ databases">
        <authorList>
            <person name="Lee S.D."/>
        </authorList>
    </citation>
    <scope>NUCLEOTIDE SEQUENCE [LARGE SCALE GENOMIC DNA]</scope>
    <source>
        <strain evidence="1 2">N1-1</strain>
    </source>
</reference>
<dbReference type="SUPFAM" id="SSF55961">
    <property type="entry name" value="Bet v1-like"/>
    <property type="match status" value="1"/>
</dbReference>